<feature type="region of interest" description="Disordered" evidence="1">
    <location>
        <begin position="204"/>
        <end position="259"/>
    </location>
</feature>
<name>A0A2P6MVL7_9EUKA</name>
<feature type="region of interest" description="Disordered" evidence="1">
    <location>
        <begin position="1"/>
        <end position="25"/>
    </location>
</feature>
<feature type="compositionally biased region" description="Pro residues" evidence="1">
    <location>
        <begin position="208"/>
        <end position="223"/>
    </location>
</feature>
<evidence type="ECO:0000256" key="1">
    <source>
        <dbReference type="SAM" id="MobiDB-lite"/>
    </source>
</evidence>
<feature type="region of interest" description="Disordered" evidence="1">
    <location>
        <begin position="47"/>
        <end position="72"/>
    </location>
</feature>
<protein>
    <recommendedName>
        <fullName evidence="2">PH domain-containing protein</fullName>
    </recommendedName>
</protein>
<feature type="compositionally biased region" description="Basic and acidic residues" evidence="1">
    <location>
        <begin position="238"/>
        <end position="252"/>
    </location>
</feature>
<keyword evidence="4" id="KW-1185">Reference proteome</keyword>
<feature type="compositionally biased region" description="Polar residues" evidence="1">
    <location>
        <begin position="50"/>
        <end position="69"/>
    </location>
</feature>
<dbReference type="Gene3D" id="2.30.29.30">
    <property type="entry name" value="Pleckstrin-homology domain (PH domain)/Phosphotyrosine-binding domain (PTB)"/>
    <property type="match status" value="1"/>
</dbReference>
<dbReference type="InterPro" id="IPR001849">
    <property type="entry name" value="PH_domain"/>
</dbReference>
<accession>A0A2P6MVL7</accession>
<comment type="caution">
    <text evidence="3">The sequence shown here is derived from an EMBL/GenBank/DDBJ whole genome shotgun (WGS) entry which is preliminary data.</text>
</comment>
<dbReference type="Pfam" id="PF00169">
    <property type="entry name" value="PH"/>
    <property type="match status" value="1"/>
</dbReference>
<evidence type="ECO:0000313" key="3">
    <source>
        <dbReference type="EMBL" id="PRP75747.1"/>
    </source>
</evidence>
<evidence type="ECO:0000259" key="2">
    <source>
        <dbReference type="PROSITE" id="PS50003"/>
    </source>
</evidence>
<proteinExistence type="predicted"/>
<feature type="compositionally biased region" description="Polar residues" evidence="1">
    <location>
        <begin position="227"/>
        <end position="237"/>
    </location>
</feature>
<feature type="domain" description="PH" evidence="2">
    <location>
        <begin position="85"/>
        <end position="190"/>
    </location>
</feature>
<sequence length="438" mass="48758">MSGHPAGAQHKRSRSDGGDSISGVPVVDRTQIYSSRAGAGGQIARKAGATLTSSSDGTEGRPSSSTRTGQVDLFPEQKQFGVHIKTYKEGYLDKYATTGHKLFKNWKTRYFVMYRHQKTIYLCYFLSQIDFLEGRALNMINLNISTAAPLKTEQRKHCISIENDQVSLWVDCKTQENFQSWMEKFNQISLYRFKLINQPHLFSSSPSASPPLTPGTSPPPSPSPISRTHTMPTNLRQSNERREGIQGEDLRRSKTQMPQDQTKVLTRGMTGLLTKPGKKANRESRNISAMALETPDKNMSLPISTLPIAIIDRLGLEGRPNRTRRNGISLRLETFSAGSSPISSPSLSPSHSPRNHFFIPTYRALHNREDAGGIVAKETSIGWLRQFIQYLRITLSRPSCGSIGQLQRGHRNNSPDASEGILNWPIEVVQLQLADPSA</sequence>
<dbReference type="Proteomes" id="UP000241769">
    <property type="component" value="Unassembled WGS sequence"/>
</dbReference>
<dbReference type="InParanoid" id="A0A2P6MVL7"/>
<dbReference type="SUPFAM" id="SSF50729">
    <property type="entry name" value="PH domain-like"/>
    <property type="match status" value="1"/>
</dbReference>
<dbReference type="PROSITE" id="PS50003">
    <property type="entry name" value="PH_DOMAIN"/>
    <property type="match status" value="1"/>
</dbReference>
<evidence type="ECO:0000313" key="4">
    <source>
        <dbReference type="Proteomes" id="UP000241769"/>
    </source>
</evidence>
<dbReference type="InterPro" id="IPR011993">
    <property type="entry name" value="PH-like_dom_sf"/>
</dbReference>
<dbReference type="SMART" id="SM00233">
    <property type="entry name" value="PH"/>
    <property type="match status" value="1"/>
</dbReference>
<organism evidence="3 4">
    <name type="scientific">Planoprotostelium fungivorum</name>
    <dbReference type="NCBI Taxonomy" id="1890364"/>
    <lineage>
        <taxon>Eukaryota</taxon>
        <taxon>Amoebozoa</taxon>
        <taxon>Evosea</taxon>
        <taxon>Variosea</taxon>
        <taxon>Cavosteliida</taxon>
        <taxon>Cavosteliaceae</taxon>
        <taxon>Planoprotostelium</taxon>
    </lineage>
</organism>
<reference evidence="3 4" key="1">
    <citation type="journal article" date="2018" name="Genome Biol. Evol.">
        <title>Multiple Roots of Fruiting Body Formation in Amoebozoa.</title>
        <authorList>
            <person name="Hillmann F."/>
            <person name="Forbes G."/>
            <person name="Novohradska S."/>
            <person name="Ferling I."/>
            <person name="Riege K."/>
            <person name="Groth M."/>
            <person name="Westermann M."/>
            <person name="Marz M."/>
            <person name="Spaller T."/>
            <person name="Winckler T."/>
            <person name="Schaap P."/>
            <person name="Glockner G."/>
        </authorList>
    </citation>
    <scope>NUCLEOTIDE SEQUENCE [LARGE SCALE GENOMIC DNA]</scope>
    <source>
        <strain evidence="3 4">Jena</strain>
    </source>
</reference>
<dbReference type="EMBL" id="MDYQ01000364">
    <property type="protein sequence ID" value="PRP75747.1"/>
    <property type="molecule type" value="Genomic_DNA"/>
</dbReference>
<gene>
    <name evidence="3" type="ORF">PROFUN_09171</name>
</gene>
<dbReference type="AlphaFoldDB" id="A0A2P6MVL7"/>
<dbReference type="CDD" id="cd00821">
    <property type="entry name" value="PH"/>
    <property type="match status" value="1"/>
</dbReference>